<dbReference type="SUPFAM" id="SSF88723">
    <property type="entry name" value="PIN domain-like"/>
    <property type="match status" value="1"/>
</dbReference>
<proteinExistence type="predicted"/>
<evidence type="ECO:0000313" key="2">
    <source>
        <dbReference type="Proteomes" id="UP001164761"/>
    </source>
</evidence>
<dbReference type="Proteomes" id="UP001164761">
    <property type="component" value="Chromosome"/>
</dbReference>
<reference evidence="1" key="1">
    <citation type="submission" date="2022-08" db="EMBL/GenBank/DDBJ databases">
        <title>Alicyclobacillus fastidiosus DSM 17978, complete genome.</title>
        <authorList>
            <person name="Wang Q."/>
            <person name="Cai R."/>
            <person name="Wang Z."/>
        </authorList>
    </citation>
    <scope>NUCLEOTIDE SEQUENCE</scope>
    <source>
        <strain evidence="1">DSM 17978</strain>
    </source>
</reference>
<gene>
    <name evidence="1" type="ORF">NZD89_09435</name>
</gene>
<sequence length="206" mass="23150">MAIQYTVRANVVDLRSDTPTSSDSFLVDTNVWYWMTYSNASLSSIPYQTSDYPGYIAKCLANKSKLLRCNLSFPEIAHIIERNELTIYNQTSNSTVKTKQFRHNMPQERTRVVTEIATAWGQVKSMAQMIEASPINELATDTALVQMKSDRVDGYDLFILQSAEENGVSQIITDDGDYCTIPNITIFTANQNVIAAASTQNKLIKR</sequence>
<protein>
    <submittedName>
        <fullName evidence="1">PIN domain-containing protein</fullName>
    </submittedName>
</protein>
<dbReference type="EMBL" id="CP104067">
    <property type="protein sequence ID" value="WAH43579.1"/>
    <property type="molecule type" value="Genomic_DNA"/>
</dbReference>
<keyword evidence="2" id="KW-1185">Reference proteome</keyword>
<evidence type="ECO:0000313" key="1">
    <source>
        <dbReference type="EMBL" id="WAH43579.1"/>
    </source>
</evidence>
<accession>A0ABY6ZKX2</accession>
<dbReference type="InterPro" id="IPR029060">
    <property type="entry name" value="PIN-like_dom_sf"/>
</dbReference>
<organism evidence="1 2">
    <name type="scientific">Alicyclobacillus fastidiosus</name>
    <dbReference type="NCBI Taxonomy" id="392011"/>
    <lineage>
        <taxon>Bacteria</taxon>
        <taxon>Bacillati</taxon>
        <taxon>Bacillota</taxon>
        <taxon>Bacilli</taxon>
        <taxon>Bacillales</taxon>
        <taxon>Alicyclobacillaceae</taxon>
        <taxon>Alicyclobacillus</taxon>
    </lineage>
</organism>
<name>A0ABY6ZKX2_9BACL</name>
<dbReference type="RefSeq" id="WP_268007459.1">
    <property type="nucleotide sequence ID" value="NZ_BSUT01000001.1"/>
</dbReference>